<feature type="region of interest" description="Disordered" evidence="1">
    <location>
        <begin position="73"/>
        <end position="115"/>
    </location>
</feature>
<proteinExistence type="predicted"/>
<organism evidence="2 3">
    <name type="scientific">Diatraea saccharalis</name>
    <name type="common">sugarcane borer</name>
    <dbReference type="NCBI Taxonomy" id="40085"/>
    <lineage>
        <taxon>Eukaryota</taxon>
        <taxon>Metazoa</taxon>
        <taxon>Ecdysozoa</taxon>
        <taxon>Arthropoda</taxon>
        <taxon>Hexapoda</taxon>
        <taxon>Insecta</taxon>
        <taxon>Pterygota</taxon>
        <taxon>Neoptera</taxon>
        <taxon>Endopterygota</taxon>
        <taxon>Lepidoptera</taxon>
        <taxon>Glossata</taxon>
        <taxon>Ditrysia</taxon>
        <taxon>Pyraloidea</taxon>
        <taxon>Crambidae</taxon>
        <taxon>Crambinae</taxon>
        <taxon>Diatraea</taxon>
    </lineage>
</organism>
<dbReference type="OrthoDB" id="7485907at2759"/>
<evidence type="ECO:0000256" key="1">
    <source>
        <dbReference type="SAM" id="MobiDB-lite"/>
    </source>
</evidence>
<name>A0A9N9RCL9_9NEOP</name>
<dbReference type="AlphaFoldDB" id="A0A9N9RCL9"/>
<feature type="compositionally biased region" description="Low complexity" evidence="1">
    <location>
        <begin position="81"/>
        <end position="95"/>
    </location>
</feature>
<protein>
    <submittedName>
        <fullName evidence="2">Uncharacterized protein</fullName>
    </submittedName>
</protein>
<reference evidence="2" key="2">
    <citation type="submission" date="2022-10" db="EMBL/GenBank/DDBJ databases">
        <authorList>
            <consortium name="ENA_rothamsted_submissions"/>
            <consortium name="culmorum"/>
            <person name="King R."/>
        </authorList>
    </citation>
    <scope>NUCLEOTIDE SEQUENCE</scope>
</reference>
<dbReference type="EMBL" id="OU893337">
    <property type="protein sequence ID" value="CAG9793929.1"/>
    <property type="molecule type" value="Genomic_DNA"/>
</dbReference>
<accession>A0A9N9RCL9</accession>
<reference evidence="2" key="1">
    <citation type="submission" date="2021-12" db="EMBL/GenBank/DDBJ databases">
        <authorList>
            <person name="King R."/>
        </authorList>
    </citation>
    <scope>NUCLEOTIDE SEQUENCE</scope>
</reference>
<dbReference type="Proteomes" id="UP001153714">
    <property type="component" value="Chromosome 6"/>
</dbReference>
<gene>
    <name evidence="2" type="ORF">DIATSA_LOCUS11340</name>
</gene>
<evidence type="ECO:0000313" key="3">
    <source>
        <dbReference type="Proteomes" id="UP001153714"/>
    </source>
</evidence>
<sequence length="162" mass="17219">MVCVLAVCQRVVSSDHLNVKKGKSEEPLIESISLGGRKSTEEMLMKCAPTPAAALHRKEQHAHCSHSLMAVGVNTERQRVRSPSAAGPSARARTACGGSGPNGSDVPTEHGGARAGSAQLTYRDFADGGLSLTVAAAPPLRTRARMRRYRYPLKSARSLPCE</sequence>
<evidence type="ECO:0000313" key="2">
    <source>
        <dbReference type="EMBL" id="CAG9793929.1"/>
    </source>
</evidence>
<keyword evidence="3" id="KW-1185">Reference proteome</keyword>